<dbReference type="InterPro" id="IPR024738">
    <property type="entry name" value="Hfi1/Tada1"/>
</dbReference>
<evidence type="ECO:0000313" key="6">
    <source>
        <dbReference type="EMBL" id="KAK5098523.1"/>
    </source>
</evidence>
<dbReference type="PANTHER" id="PTHR21277">
    <property type="entry name" value="TRANSCRIPTIONAL ADAPTER 1"/>
    <property type="match status" value="1"/>
</dbReference>
<feature type="region of interest" description="Disordered" evidence="5">
    <location>
        <begin position="522"/>
        <end position="576"/>
    </location>
</feature>
<dbReference type="Proteomes" id="UP001345013">
    <property type="component" value="Unassembled WGS sequence"/>
</dbReference>
<keyword evidence="4" id="KW-0539">Nucleus</keyword>
<keyword evidence="7" id="KW-1185">Reference proteome</keyword>
<accession>A0ABR0KJK5</accession>
<feature type="region of interest" description="Disordered" evidence="5">
    <location>
        <begin position="158"/>
        <end position="178"/>
    </location>
</feature>
<comment type="caution">
    <text evidence="6">The sequence shown here is derived from an EMBL/GenBank/DDBJ whole genome shotgun (WGS) entry which is preliminary data.</text>
</comment>
<feature type="compositionally biased region" description="Acidic residues" evidence="5">
    <location>
        <begin position="404"/>
        <end position="419"/>
    </location>
</feature>
<feature type="compositionally biased region" description="Basic and acidic residues" evidence="5">
    <location>
        <begin position="442"/>
        <end position="452"/>
    </location>
</feature>
<keyword evidence="3" id="KW-0804">Transcription</keyword>
<comment type="subcellular location">
    <subcellularLocation>
        <location evidence="1">Nucleus</location>
    </subcellularLocation>
</comment>
<dbReference type="Pfam" id="PF12767">
    <property type="entry name" value="SAGA-Tad1"/>
    <property type="match status" value="1"/>
</dbReference>
<evidence type="ECO:0000256" key="1">
    <source>
        <dbReference type="ARBA" id="ARBA00004123"/>
    </source>
</evidence>
<reference evidence="6 7" key="1">
    <citation type="submission" date="2023-08" db="EMBL/GenBank/DDBJ databases">
        <title>Black Yeasts Isolated from many extreme environments.</title>
        <authorList>
            <person name="Coleine C."/>
            <person name="Stajich J.E."/>
            <person name="Selbmann L."/>
        </authorList>
    </citation>
    <scope>NUCLEOTIDE SEQUENCE [LARGE SCALE GENOMIC DNA]</scope>
    <source>
        <strain evidence="6 7">CCFEE 5885</strain>
    </source>
</reference>
<name>A0ABR0KJK5_9EURO</name>
<organism evidence="6 7">
    <name type="scientific">Lithohypha guttulata</name>
    <dbReference type="NCBI Taxonomy" id="1690604"/>
    <lineage>
        <taxon>Eukaryota</taxon>
        <taxon>Fungi</taxon>
        <taxon>Dikarya</taxon>
        <taxon>Ascomycota</taxon>
        <taxon>Pezizomycotina</taxon>
        <taxon>Eurotiomycetes</taxon>
        <taxon>Chaetothyriomycetidae</taxon>
        <taxon>Chaetothyriales</taxon>
        <taxon>Trichomeriaceae</taxon>
        <taxon>Lithohypha</taxon>
    </lineage>
</organism>
<feature type="compositionally biased region" description="Basic and acidic residues" evidence="5">
    <location>
        <begin position="465"/>
        <end position="483"/>
    </location>
</feature>
<gene>
    <name evidence="6" type="ORF">LTR24_001842</name>
</gene>
<evidence type="ECO:0000313" key="7">
    <source>
        <dbReference type="Proteomes" id="UP001345013"/>
    </source>
</evidence>
<protein>
    <submittedName>
        <fullName evidence="6">Uncharacterized protein</fullName>
    </submittedName>
</protein>
<feature type="region of interest" description="Disordered" evidence="5">
    <location>
        <begin position="387"/>
        <end position="496"/>
    </location>
</feature>
<feature type="compositionally biased region" description="Acidic residues" evidence="5">
    <location>
        <begin position="429"/>
        <end position="438"/>
    </location>
</feature>
<evidence type="ECO:0000256" key="3">
    <source>
        <dbReference type="ARBA" id="ARBA00023163"/>
    </source>
</evidence>
<evidence type="ECO:0000256" key="2">
    <source>
        <dbReference type="ARBA" id="ARBA00023015"/>
    </source>
</evidence>
<dbReference type="PANTHER" id="PTHR21277:SF5">
    <property type="entry name" value="TRANSCRIPTIONAL ADAPTER 1"/>
    <property type="match status" value="1"/>
</dbReference>
<proteinExistence type="predicted"/>
<sequence length="576" mass="63751">MDDTFDPTSLTRIDSTPTISTKNLPSAVKQSKSSSNYPRIDLEPIYTDLKDAIGHKWETYFDAITRFTRGDLGASEFGDATDDILYSSDTVLHLHNRFICAIAFNSTRDSPEPGIAAWVTAQSDKSAATAAPKTAVTSDAGEQRLKKEVMAIHARDRRRLKNINNDQDESTQKRNPYEEAYNATKYKLPEVSNPTATALSLTKTNWEPEIKKRYQQPLFVESAEFPDAANVLARMVPICYEEAIPQGSSVACAESVVTGAEFFLKDILSTVFERVRANGPSYEYLGNGHDGQFGGGIFTAKYRKQVSKETDLVKLGALQKTRDDDMVPAEYMASKTRRPLGVSDFKLADRVGPKLYNRLPLMGFELANNATESDYDDWKADRTQLDSVQLNGNGHAENGARTDDDMDVDEDAFDWDDTDWGGRGALDSLLDDSSEDDSNNTNDHRVDDGHHDPNRHHREGGGASAHEEVAKASDHNAEHYDHRSRSHIMQADTEPERKASVVSITLDDGALVPGELLDLANLPSASHPRADTGSLLETPKQNPTEQHRDVDYQRQSSVGGAALHSLTLPRFETTEP</sequence>
<keyword evidence="2" id="KW-0805">Transcription regulation</keyword>
<dbReference type="EMBL" id="JAVRRG010000014">
    <property type="protein sequence ID" value="KAK5098523.1"/>
    <property type="molecule type" value="Genomic_DNA"/>
</dbReference>
<evidence type="ECO:0000256" key="4">
    <source>
        <dbReference type="ARBA" id="ARBA00023242"/>
    </source>
</evidence>
<evidence type="ECO:0000256" key="5">
    <source>
        <dbReference type="SAM" id="MobiDB-lite"/>
    </source>
</evidence>